<keyword evidence="3" id="KW-0032">Aminotransferase</keyword>
<proteinExistence type="predicted"/>
<dbReference type="Pfam" id="PF00266">
    <property type="entry name" value="Aminotran_5"/>
    <property type="match status" value="1"/>
</dbReference>
<dbReference type="PANTHER" id="PTHR43586:SF8">
    <property type="entry name" value="CYSTEINE DESULFURASE 1, CHLOROPLASTIC"/>
    <property type="match status" value="1"/>
</dbReference>
<feature type="non-terminal residue" evidence="3">
    <location>
        <position position="136"/>
    </location>
</feature>
<dbReference type="Gene3D" id="3.40.640.10">
    <property type="entry name" value="Type I PLP-dependent aspartate aminotransferase-like (Major domain)"/>
    <property type="match status" value="1"/>
</dbReference>
<keyword evidence="3" id="KW-0808">Transferase</keyword>
<accession>T1CTY4</accession>
<dbReference type="InterPro" id="IPR015424">
    <property type="entry name" value="PyrdxlP-dep_Trfase"/>
</dbReference>
<feature type="domain" description="Aminotransferase class V" evidence="2">
    <location>
        <begin position="24"/>
        <end position="136"/>
    </location>
</feature>
<dbReference type="SUPFAM" id="SSF53383">
    <property type="entry name" value="PLP-dependent transferases"/>
    <property type="match status" value="1"/>
</dbReference>
<dbReference type="InterPro" id="IPR000192">
    <property type="entry name" value="Aminotrans_V_dom"/>
</dbReference>
<comment type="caution">
    <text evidence="3">The sequence shown here is derived from an EMBL/GenBank/DDBJ whole genome shotgun (WGS) entry which is preliminary data.</text>
</comment>
<gene>
    <name evidence="3" type="ORF">B1B_03877</name>
</gene>
<evidence type="ECO:0000313" key="3">
    <source>
        <dbReference type="EMBL" id="EQD72259.1"/>
    </source>
</evidence>
<dbReference type="InterPro" id="IPR015422">
    <property type="entry name" value="PyrdxlP-dep_Trfase_small"/>
</dbReference>
<reference evidence="3" key="1">
    <citation type="submission" date="2013-08" db="EMBL/GenBank/DDBJ databases">
        <authorList>
            <person name="Mendez C."/>
            <person name="Richter M."/>
            <person name="Ferrer M."/>
            <person name="Sanchez J."/>
        </authorList>
    </citation>
    <scope>NUCLEOTIDE SEQUENCE</scope>
</reference>
<dbReference type="GO" id="GO:0008483">
    <property type="term" value="F:transaminase activity"/>
    <property type="evidence" value="ECO:0007669"/>
    <property type="project" value="UniProtKB-KW"/>
</dbReference>
<evidence type="ECO:0000259" key="2">
    <source>
        <dbReference type="Pfam" id="PF00266"/>
    </source>
</evidence>
<dbReference type="EMBL" id="AUZY01002407">
    <property type="protein sequence ID" value="EQD72259.1"/>
    <property type="molecule type" value="Genomic_DNA"/>
</dbReference>
<dbReference type="InterPro" id="IPR015421">
    <property type="entry name" value="PyrdxlP-dep_Trfase_major"/>
</dbReference>
<keyword evidence="1" id="KW-0663">Pyridoxal phosphate</keyword>
<protein>
    <submittedName>
        <fullName evidence="3">Aminotransferase, class V/Cysteine desulfurase</fullName>
    </submittedName>
</protein>
<dbReference type="PANTHER" id="PTHR43586">
    <property type="entry name" value="CYSTEINE DESULFURASE"/>
    <property type="match status" value="1"/>
</dbReference>
<evidence type="ECO:0000256" key="1">
    <source>
        <dbReference type="ARBA" id="ARBA00022898"/>
    </source>
</evidence>
<dbReference type="Gene3D" id="3.90.1150.10">
    <property type="entry name" value="Aspartate Aminotransferase, domain 1"/>
    <property type="match status" value="1"/>
</dbReference>
<sequence length="136" mass="15409">MNVARARADFPALRPHPGRSRVAYLDSACMSLVPDSVLRAMEEYYSDYPGCAGRSLHRFSEEVSRRYDSARSAFAEFVGTNAPEHVVFLRNATEAINLVASGLDWKKGDRVLVSDQEHNSNLVVWQRLQRERGIRL</sequence>
<reference evidence="3" key="2">
    <citation type="journal article" date="2014" name="ISME J.">
        <title>Microbial stratification in low pH oxic and suboxic macroscopic growths along an acid mine drainage.</title>
        <authorList>
            <person name="Mendez-Garcia C."/>
            <person name="Mesa V."/>
            <person name="Sprenger R.R."/>
            <person name="Richter M."/>
            <person name="Diez M.S."/>
            <person name="Solano J."/>
            <person name="Bargiela R."/>
            <person name="Golyshina O.V."/>
            <person name="Manteca A."/>
            <person name="Ramos J.L."/>
            <person name="Gallego J.R."/>
            <person name="Llorente I."/>
            <person name="Martins Dos Santos V.A."/>
            <person name="Jensen O.N."/>
            <person name="Pelaez A.I."/>
            <person name="Sanchez J."/>
            <person name="Ferrer M."/>
        </authorList>
    </citation>
    <scope>NUCLEOTIDE SEQUENCE</scope>
</reference>
<dbReference type="AlphaFoldDB" id="T1CTY4"/>
<name>T1CTY4_9ZZZZ</name>
<organism evidence="3">
    <name type="scientific">mine drainage metagenome</name>
    <dbReference type="NCBI Taxonomy" id="410659"/>
    <lineage>
        <taxon>unclassified sequences</taxon>
        <taxon>metagenomes</taxon>
        <taxon>ecological metagenomes</taxon>
    </lineage>
</organism>